<dbReference type="EMBL" id="CP002779">
    <property type="protein sequence ID" value="AEH23779.1"/>
    <property type="molecule type" value="Genomic_DNA"/>
</dbReference>
<keyword evidence="3" id="KW-1185">Reference proteome</keyword>
<sequence>MISRGEIASYLAIAMGIVYLIVDLGSKRLALADRIFMTLLSMSLCLEVKKRNEERPT</sequence>
<dbReference type="eggNOG" id="arCOG14234">
    <property type="taxonomic scope" value="Archaea"/>
</dbReference>
<organism evidence="2 3">
    <name type="scientific">Pyrococcus yayanosii (strain CH1 / JCM 16557)</name>
    <dbReference type="NCBI Taxonomy" id="529709"/>
    <lineage>
        <taxon>Archaea</taxon>
        <taxon>Methanobacteriati</taxon>
        <taxon>Methanobacteriota</taxon>
        <taxon>Thermococci</taxon>
        <taxon>Thermococcales</taxon>
        <taxon>Thermococcaceae</taxon>
        <taxon>Pyrococcus</taxon>
    </lineage>
</organism>
<dbReference type="Proteomes" id="UP000008386">
    <property type="component" value="Chromosome"/>
</dbReference>
<gene>
    <name evidence="2" type="ordered locus">PYCH_00660</name>
</gene>
<reference evidence="2 3" key="1">
    <citation type="journal article" date="2011" name="J. Bacteriol.">
        <title>Complete genome sequence of the obligate piezophilic hyperthermophilic archaeon Pyrococcus yayanosii CH1.</title>
        <authorList>
            <person name="Jun X."/>
            <person name="Lupeng L."/>
            <person name="Minjuan X."/>
            <person name="Oger P."/>
            <person name="Fengping W."/>
            <person name="Jebbar M."/>
            <person name="Xiang X."/>
        </authorList>
    </citation>
    <scope>NUCLEOTIDE SEQUENCE [LARGE SCALE GENOMIC DNA]</scope>
    <source>
        <strain evidence="3">CH1 / JCM 16557</strain>
    </source>
</reference>
<keyword evidence="1" id="KW-0812">Transmembrane</keyword>
<evidence type="ECO:0000256" key="1">
    <source>
        <dbReference type="SAM" id="Phobius"/>
    </source>
</evidence>
<accession>F8AFH0</accession>
<feature type="transmembrane region" description="Helical" evidence="1">
    <location>
        <begin position="7"/>
        <end position="25"/>
    </location>
</feature>
<dbReference type="AlphaFoldDB" id="F8AFH0"/>
<keyword evidence="1" id="KW-1133">Transmembrane helix</keyword>
<protein>
    <submittedName>
        <fullName evidence="2">Uncharacterized protein</fullName>
    </submittedName>
</protein>
<evidence type="ECO:0000313" key="3">
    <source>
        <dbReference type="Proteomes" id="UP000008386"/>
    </source>
</evidence>
<evidence type="ECO:0000313" key="2">
    <source>
        <dbReference type="EMBL" id="AEH23779.1"/>
    </source>
</evidence>
<keyword evidence="1" id="KW-0472">Membrane</keyword>
<name>F8AFH0_PYRYC</name>
<proteinExistence type="predicted"/>
<dbReference type="KEGG" id="pya:PYCH_00660"/>
<dbReference type="HOGENOM" id="CLU_2985832_0_0_2"/>